<keyword evidence="1" id="KW-1133">Transmembrane helix</keyword>
<dbReference type="AlphaFoldDB" id="A0A955LBQ6"/>
<proteinExistence type="predicted"/>
<feature type="transmembrane region" description="Helical" evidence="1">
    <location>
        <begin position="70"/>
        <end position="90"/>
    </location>
</feature>
<accession>A0A955LBQ6</accession>
<protein>
    <submittedName>
        <fullName evidence="2">Uncharacterized protein</fullName>
    </submittedName>
</protein>
<keyword evidence="1" id="KW-0812">Transmembrane</keyword>
<reference evidence="2" key="1">
    <citation type="submission" date="2020-04" db="EMBL/GenBank/DDBJ databases">
        <authorList>
            <person name="Zhang T."/>
        </authorList>
    </citation>
    <scope>NUCLEOTIDE SEQUENCE</scope>
    <source>
        <strain evidence="2">HKST-UBA09</strain>
    </source>
</reference>
<dbReference type="EMBL" id="JAGQLF010000068">
    <property type="protein sequence ID" value="MCA9387224.1"/>
    <property type="molecule type" value="Genomic_DNA"/>
</dbReference>
<keyword evidence="1" id="KW-0472">Membrane</keyword>
<gene>
    <name evidence="2" type="ORF">KC669_04285</name>
</gene>
<evidence type="ECO:0000313" key="2">
    <source>
        <dbReference type="EMBL" id="MCA9387224.1"/>
    </source>
</evidence>
<name>A0A955LBQ6_9BACT</name>
<evidence type="ECO:0000313" key="3">
    <source>
        <dbReference type="Proteomes" id="UP000714915"/>
    </source>
</evidence>
<evidence type="ECO:0000256" key="1">
    <source>
        <dbReference type="SAM" id="Phobius"/>
    </source>
</evidence>
<dbReference type="Proteomes" id="UP000714915">
    <property type="component" value="Unassembled WGS sequence"/>
</dbReference>
<sequence length="657" mass="73267">MENKVNDQKLEKILKSLKVSSDKAWQDKTIQTLEEVKEKSVTKVSKERIENKVNILFFNSLFMRTNGFKFAVFAFVLFLTLAAGMLVYTISKNDGGLSDREKREFLSKLGANPSARDSALAANGAANPTSSYAEMDSKLALYPGPNYEGTNYYHNINTVKSGPAFSQCNAITGYAYNYSNDYVTESFSFYDENNNANKYVQKDLDGNLIDYSLSTYSNNKSESIYYRGGSFAIKTVNTYPIETLKSDVSDYGDSALETATNTSEAVTDTVDSLILPTEPDYDPLDNMDIVGSETIDGKEYYIVETTYSTNCDAEAIYRVMSVDSSEGDTTVINKDWVEKETYEYLKSETYINSVSANNLVTSASYENEALDVDFQSVATNFEFEFNVPTKDIVYDESYYSYSPEQEIENTTNSIVNGGALLLVPSDSSYRISYIYATDFKSLEQQDKFTEYTLDKSFYSNSALGTKIYNDVVKSYNDAQSYEYTQSLYNLEYIIDEVNYTSVNISAYESGVTEEKVLKSEVGDQYLNILSNPESVSINIAGQKVSGNLYKYSFDAVTYGGAESESTKPESPPINVVEPDRAAYVSSFVIVNLNNRIYKIQNYSGQEFDYSTISLSTINPSSDSVRVRSIVEEVVNRVNSGGGIGIAEPAPLIDPISQ</sequence>
<reference evidence="2" key="2">
    <citation type="journal article" date="2021" name="Microbiome">
        <title>Successional dynamics and alternative stable states in a saline activated sludge microbial community over 9 years.</title>
        <authorList>
            <person name="Wang Y."/>
            <person name="Ye J."/>
            <person name="Ju F."/>
            <person name="Liu L."/>
            <person name="Boyd J.A."/>
            <person name="Deng Y."/>
            <person name="Parks D.H."/>
            <person name="Jiang X."/>
            <person name="Yin X."/>
            <person name="Woodcroft B.J."/>
            <person name="Tyson G.W."/>
            <person name="Hugenholtz P."/>
            <person name="Polz M.F."/>
            <person name="Zhang T."/>
        </authorList>
    </citation>
    <scope>NUCLEOTIDE SEQUENCE</scope>
    <source>
        <strain evidence="2">HKST-UBA09</strain>
    </source>
</reference>
<organism evidence="2 3">
    <name type="scientific">Candidatus Dojkabacteria bacterium</name>
    <dbReference type="NCBI Taxonomy" id="2099670"/>
    <lineage>
        <taxon>Bacteria</taxon>
        <taxon>Candidatus Dojkabacteria</taxon>
    </lineage>
</organism>
<comment type="caution">
    <text evidence="2">The sequence shown here is derived from an EMBL/GenBank/DDBJ whole genome shotgun (WGS) entry which is preliminary data.</text>
</comment>